<accession>A0A916XM26</accession>
<proteinExistence type="predicted"/>
<feature type="transmembrane region" description="Helical" evidence="1">
    <location>
        <begin position="52"/>
        <end position="73"/>
    </location>
</feature>
<evidence type="ECO:0000313" key="3">
    <source>
        <dbReference type="Proteomes" id="UP000637423"/>
    </source>
</evidence>
<keyword evidence="1" id="KW-0812">Transmembrane</keyword>
<keyword evidence="1" id="KW-1133">Transmembrane helix</keyword>
<keyword evidence="1" id="KW-0472">Membrane</keyword>
<comment type="caution">
    <text evidence="2">The sequence shown here is derived from an EMBL/GenBank/DDBJ whole genome shotgun (WGS) entry which is preliminary data.</text>
</comment>
<protein>
    <submittedName>
        <fullName evidence="2">Uncharacterized protein</fullName>
    </submittedName>
</protein>
<sequence>MSAKTVTSCPTAVTLVAKSLARLGSSGAIIMPSVPMANVPNASQYNGILEELIAGAGTLAVAAVMTVSMVLSVKEILVANTKKGMAG</sequence>
<reference evidence="2" key="2">
    <citation type="submission" date="2020-09" db="EMBL/GenBank/DDBJ databases">
        <authorList>
            <person name="Sun Q."/>
            <person name="Zhou Y."/>
        </authorList>
    </citation>
    <scope>NUCLEOTIDE SEQUENCE</scope>
    <source>
        <strain evidence="2">CGMCC 1.10998</strain>
    </source>
</reference>
<dbReference type="EMBL" id="BMED01000003">
    <property type="protein sequence ID" value="GGC85826.1"/>
    <property type="molecule type" value="Genomic_DNA"/>
</dbReference>
<evidence type="ECO:0000313" key="2">
    <source>
        <dbReference type="EMBL" id="GGC85826.1"/>
    </source>
</evidence>
<evidence type="ECO:0000256" key="1">
    <source>
        <dbReference type="SAM" id="Phobius"/>
    </source>
</evidence>
<name>A0A916XM26_9BURK</name>
<organism evidence="2 3">
    <name type="scientific">Undibacterium terreum</name>
    <dbReference type="NCBI Taxonomy" id="1224302"/>
    <lineage>
        <taxon>Bacteria</taxon>
        <taxon>Pseudomonadati</taxon>
        <taxon>Pseudomonadota</taxon>
        <taxon>Betaproteobacteria</taxon>
        <taxon>Burkholderiales</taxon>
        <taxon>Oxalobacteraceae</taxon>
        <taxon>Undibacterium</taxon>
    </lineage>
</organism>
<gene>
    <name evidence="2" type="ORF">GCM10011396_36430</name>
</gene>
<dbReference type="Proteomes" id="UP000637423">
    <property type="component" value="Unassembled WGS sequence"/>
</dbReference>
<reference evidence="2" key="1">
    <citation type="journal article" date="2014" name="Int. J. Syst. Evol. Microbiol.">
        <title>Complete genome sequence of Corynebacterium casei LMG S-19264T (=DSM 44701T), isolated from a smear-ripened cheese.</title>
        <authorList>
            <consortium name="US DOE Joint Genome Institute (JGI-PGF)"/>
            <person name="Walter F."/>
            <person name="Albersmeier A."/>
            <person name="Kalinowski J."/>
            <person name="Ruckert C."/>
        </authorList>
    </citation>
    <scope>NUCLEOTIDE SEQUENCE</scope>
    <source>
        <strain evidence="2">CGMCC 1.10998</strain>
    </source>
</reference>
<dbReference type="AlphaFoldDB" id="A0A916XM26"/>
<keyword evidence="3" id="KW-1185">Reference proteome</keyword>